<dbReference type="GO" id="GO:0070401">
    <property type="term" value="F:NADP+ binding"/>
    <property type="evidence" value="ECO:0007669"/>
    <property type="project" value="UniProtKB-UniRule"/>
</dbReference>
<evidence type="ECO:0000313" key="8">
    <source>
        <dbReference type="Proteomes" id="UP000467428"/>
    </source>
</evidence>
<evidence type="ECO:0000313" key="7">
    <source>
        <dbReference type="EMBL" id="BBY51337.1"/>
    </source>
</evidence>
<dbReference type="Gene3D" id="3.90.25.10">
    <property type="entry name" value="UDP-galactose 4-epimerase, domain 1"/>
    <property type="match status" value="1"/>
</dbReference>
<reference evidence="7 8" key="1">
    <citation type="journal article" date="2019" name="Emerg. Microbes Infect.">
        <title>Comprehensive subspecies identification of 175 nontuberculous mycobacteria species based on 7547 genomic profiles.</title>
        <authorList>
            <person name="Matsumoto Y."/>
            <person name="Kinjo T."/>
            <person name="Motooka D."/>
            <person name="Nabeya D."/>
            <person name="Jung N."/>
            <person name="Uechi K."/>
            <person name="Horii T."/>
            <person name="Iida T."/>
            <person name="Fujita J."/>
            <person name="Nakamura S."/>
        </authorList>
    </citation>
    <scope>NUCLEOTIDE SEQUENCE [LARGE SCALE GENOMIC DNA]</scope>
    <source>
        <strain evidence="7 8">JCM 18538</strain>
    </source>
</reference>
<comment type="caution">
    <text evidence="5">Lacks conserved residue(s) required for the propagation of feature annotation.</text>
</comment>
<proteinExistence type="inferred from homology"/>
<feature type="site" description="Important for catalytic activity" evidence="5">
    <location>
        <position position="96"/>
    </location>
</feature>
<keyword evidence="3 5" id="KW-0560">Oxidoreductase</keyword>
<feature type="binding site" evidence="5">
    <location>
        <position position="127"/>
    </location>
    <ligand>
        <name>NADP(+)</name>
        <dbReference type="ChEBI" id="CHEBI:58349"/>
    </ligand>
</feature>
<dbReference type="Gene3D" id="3.40.50.720">
    <property type="entry name" value="NAD(P)-binding Rossmann-like Domain"/>
    <property type="match status" value="1"/>
</dbReference>
<dbReference type="InterPro" id="IPR028614">
    <property type="entry name" value="GDP_fucose/colitose_synth"/>
</dbReference>
<keyword evidence="2 5" id="KW-0521">NADP</keyword>
<feature type="site" description="Important for catalytic activity" evidence="5">
    <location>
        <position position="94"/>
    </location>
</feature>
<dbReference type="KEGG" id="marz:MARA_48050"/>
<feature type="active site" description="Proton donor/acceptor" evidence="5">
    <location>
        <position position="123"/>
    </location>
</feature>
<comment type="pathway">
    <text evidence="5">Nucleotide-sugar biosynthesis; GDP-L-fucose biosynthesis via de novo pathway; GDP-L-fucose from GDP-alpha-D-mannose: step 2/2.</text>
</comment>
<evidence type="ECO:0000256" key="3">
    <source>
        <dbReference type="ARBA" id="ARBA00023002"/>
    </source>
</evidence>
<dbReference type="GO" id="GO:0042351">
    <property type="term" value="P:'de novo' GDP-L-fucose biosynthetic process"/>
    <property type="evidence" value="ECO:0007669"/>
    <property type="project" value="UniProtKB-UniRule"/>
</dbReference>
<dbReference type="HAMAP" id="MF_00956">
    <property type="entry name" value="GDP_fucose_synth"/>
    <property type="match status" value="1"/>
</dbReference>
<comment type="function">
    <text evidence="5">Catalyzes the two-step NADP-dependent conversion of GDP-4-dehydro-6-deoxy-D-mannose to GDP-fucose, involving an epimerase and a reductase reaction.</text>
</comment>
<dbReference type="GO" id="GO:0050577">
    <property type="term" value="F:GDP-L-fucose synthase activity"/>
    <property type="evidence" value="ECO:0007669"/>
    <property type="project" value="UniProtKB-UniRule"/>
</dbReference>
<dbReference type="AlphaFoldDB" id="A0A7I7S3H6"/>
<evidence type="ECO:0000256" key="1">
    <source>
        <dbReference type="ARBA" id="ARBA00005959"/>
    </source>
</evidence>
<comment type="similarity">
    <text evidence="1 5">Belongs to the NAD(P)-dependent epimerase/dehydratase family. Fucose synthase subfamily.</text>
</comment>
<gene>
    <name evidence="7" type="primary">epiA_2</name>
    <name evidence="5" type="synonym">fcl</name>
    <name evidence="7" type="ORF">MARA_48050</name>
</gene>
<dbReference type="EMBL" id="AP022593">
    <property type="protein sequence ID" value="BBY51337.1"/>
    <property type="molecule type" value="Genomic_DNA"/>
</dbReference>
<keyword evidence="4 5" id="KW-0413">Isomerase</keyword>
<dbReference type="PANTHER" id="PTHR43238">
    <property type="entry name" value="GDP-L-FUCOSE SYNTHASE"/>
    <property type="match status" value="1"/>
</dbReference>
<dbReference type="UniPathway" id="UPA00128">
    <property type="reaction ID" value="UER00191"/>
</dbReference>
<name>A0A7I7S3H6_9MYCO</name>
<accession>A0A7I7S3H6</accession>
<keyword evidence="8" id="KW-1185">Reference proteome</keyword>
<evidence type="ECO:0000256" key="4">
    <source>
        <dbReference type="ARBA" id="ARBA00023235"/>
    </source>
</evidence>
<comment type="catalytic activity">
    <reaction evidence="5">
        <text>GDP-beta-L-fucose + NADP(+) = GDP-4-dehydro-alpha-D-rhamnose + NADPH + H(+)</text>
        <dbReference type="Rhea" id="RHEA:18885"/>
        <dbReference type="ChEBI" id="CHEBI:15378"/>
        <dbReference type="ChEBI" id="CHEBI:57273"/>
        <dbReference type="ChEBI" id="CHEBI:57783"/>
        <dbReference type="ChEBI" id="CHEBI:57964"/>
        <dbReference type="ChEBI" id="CHEBI:58349"/>
        <dbReference type="EC" id="1.1.1.271"/>
    </reaction>
</comment>
<dbReference type="InterPro" id="IPR036291">
    <property type="entry name" value="NAD(P)-bd_dom_sf"/>
</dbReference>
<feature type="binding site" evidence="5">
    <location>
        <position position="166"/>
    </location>
    <ligand>
        <name>NADP(+)</name>
        <dbReference type="ChEBI" id="CHEBI:58349"/>
    </ligand>
</feature>
<dbReference type="Proteomes" id="UP000467428">
    <property type="component" value="Chromosome"/>
</dbReference>
<evidence type="ECO:0000256" key="2">
    <source>
        <dbReference type="ARBA" id="ARBA00022857"/>
    </source>
</evidence>
<feature type="binding site" evidence="5">
    <location>
        <position position="174"/>
    </location>
    <ligand>
        <name>substrate</name>
    </ligand>
</feature>
<dbReference type="PANTHER" id="PTHR43238:SF1">
    <property type="entry name" value="GDP-L-FUCOSE SYNTHASE"/>
    <property type="match status" value="1"/>
</dbReference>
<dbReference type="InterPro" id="IPR001509">
    <property type="entry name" value="Epimerase_deHydtase"/>
</dbReference>
<dbReference type="CDD" id="cd05239">
    <property type="entry name" value="GDP_FS_SDR_e"/>
    <property type="match status" value="1"/>
</dbReference>
<feature type="binding site" evidence="5">
    <location>
        <begin position="92"/>
        <end position="95"/>
    </location>
    <ligand>
        <name>NADP(+)</name>
        <dbReference type="ChEBI" id="CHEBI:58349"/>
    </ligand>
</feature>
<feature type="binding site" evidence="5">
    <location>
        <position position="256"/>
    </location>
    <ligand>
        <name>substrate</name>
    </ligand>
</feature>
<feature type="domain" description="NAD-dependent epimerase/dehydratase" evidence="6">
    <location>
        <begin position="1"/>
        <end position="224"/>
    </location>
</feature>
<protein>
    <recommendedName>
        <fullName evidence="5">GDP-L-fucose synthase</fullName>
        <ecNumber evidence="5">1.1.1.271</ecNumber>
    </recommendedName>
    <alternativeName>
        <fullName evidence="5">GDP-4-keto-6-deoxy-D-mannose-3,5-epimerase-4-reductase</fullName>
    </alternativeName>
</protein>
<evidence type="ECO:0000259" key="6">
    <source>
        <dbReference type="Pfam" id="PF01370"/>
    </source>
</evidence>
<feature type="binding site" evidence="5">
    <location>
        <position position="189"/>
    </location>
    <ligand>
        <name>substrate</name>
    </ligand>
</feature>
<dbReference type="EC" id="1.1.1.271" evidence="5"/>
<evidence type="ECO:0000256" key="5">
    <source>
        <dbReference type="HAMAP-Rule" id="MF_00956"/>
    </source>
</evidence>
<organism evidence="7 8">
    <name type="scientific">Mycolicibacterium arabiense</name>
    <dbReference type="NCBI Taxonomy" id="1286181"/>
    <lineage>
        <taxon>Bacteria</taxon>
        <taxon>Bacillati</taxon>
        <taxon>Actinomycetota</taxon>
        <taxon>Actinomycetes</taxon>
        <taxon>Mycobacteriales</taxon>
        <taxon>Mycobacteriaceae</taxon>
        <taxon>Mycolicibacterium</taxon>
    </lineage>
</organism>
<dbReference type="SUPFAM" id="SSF51735">
    <property type="entry name" value="NAD(P)-binding Rossmann-fold domains"/>
    <property type="match status" value="1"/>
</dbReference>
<dbReference type="Pfam" id="PF01370">
    <property type="entry name" value="Epimerase"/>
    <property type="match status" value="1"/>
</dbReference>
<keyword evidence="5" id="KW-0511">Multifunctional enzyme</keyword>
<geneLocation type="plasmid" evidence="8">
    <name>pjcm18538 dna</name>
</geneLocation>
<sequence>MVGSALCRRFAELGYRNVVGRDYRELDLRDAVSTERFFRETRPDVVIGAAARVGGIMANHTRPADFISDNIRIQVNLLDSAVSTGVQRFLFLGSSCIYPKFAEQPIREHALMTGPLEPTNEAYAVAKIAGIAQVAAIRRQHGLPYICVMPASLYGPGDNFDARDSHVIPGLMRRFHDAVREDLRSVTCWGSGSPMREFLYVDDLADACHHLLNAYDGDEPVNVGTGRDVTVRQLAEMIAETVGYRGRIEWDRSKPDGTPRKILDVRRLDELGWSAKTTLRHGLRQTYQWFLAHQDDYRGSTCPVVNGAARG</sequence>
<dbReference type="GO" id="GO:0016853">
    <property type="term" value="F:isomerase activity"/>
    <property type="evidence" value="ECO:0007669"/>
    <property type="project" value="UniProtKB-KW"/>
</dbReference>
<feature type="binding site" evidence="5">
    <location>
        <position position="196"/>
    </location>
    <ligand>
        <name>substrate</name>
    </ligand>
</feature>